<dbReference type="PANTHER" id="PTHR12442:SF7">
    <property type="entry name" value="DYNEIN AXONEMAL INTERMEDIATE CHAIN 2"/>
    <property type="match status" value="1"/>
</dbReference>
<evidence type="ECO:0000256" key="10">
    <source>
        <dbReference type="ARBA" id="ARBA00023212"/>
    </source>
</evidence>
<keyword evidence="4" id="KW-0853">WD repeat</keyword>
<evidence type="ECO:0000256" key="9">
    <source>
        <dbReference type="ARBA" id="ARBA00023175"/>
    </source>
</evidence>
<dbReference type="SMART" id="SM00320">
    <property type="entry name" value="WD40"/>
    <property type="match status" value="5"/>
</dbReference>
<dbReference type="GO" id="GO:0045503">
    <property type="term" value="F:dynein light chain binding"/>
    <property type="evidence" value="ECO:0007669"/>
    <property type="project" value="TreeGrafter"/>
</dbReference>
<keyword evidence="3" id="KW-0963">Cytoplasm</keyword>
<dbReference type="GO" id="GO:0036158">
    <property type="term" value="P:outer dynein arm assembly"/>
    <property type="evidence" value="ECO:0007669"/>
    <property type="project" value="TreeGrafter"/>
</dbReference>
<evidence type="ECO:0000256" key="7">
    <source>
        <dbReference type="ARBA" id="ARBA00023017"/>
    </source>
</evidence>
<dbReference type="GO" id="GO:0005874">
    <property type="term" value="C:microtubule"/>
    <property type="evidence" value="ECO:0007669"/>
    <property type="project" value="UniProtKB-KW"/>
</dbReference>
<comment type="subcellular location">
    <subcellularLocation>
        <location evidence="1">Cytoplasm</location>
        <location evidence="1">Cytoskeleton</location>
        <location evidence="1">Cilium axoneme</location>
    </subcellularLocation>
</comment>
<dbReference type="AlphaFoldDB" id="A0A8B8I0D7"/>
<evidence type="ECO:0000256" key="5">
    <source>
        <dbReference type="ARBA" id="ARBA00022701"/>
    </source>
</evidence>
<dbReference type="GeneID" id="113396710"/>
<dbReference type="InterPro" id="IPR001680">
    <property type="entry name" value="WD40_rpt"/>
</dbReference>
<dbReference type="InterPro" id="IPR015943">
    <property type="entry name" value="WD40/YVTN_repeat-like_dom_sf"/>
</dbReference>
<dbReference type="GO" id="GO:0045504">
    <property type="term" value="F:dynein heavy chain binding"/>
    <property type="evidence" value="ECO:0007669"/>
    <property type="project" value="TreeGrafter"/>
</dbReference>
<dbReference type="OrthoDB" id="366230at2759"/>
<evidence type="ECO:0000256" key="8">
    <source>
        <dbReference type="ARBA" id="ARBA00023069"/>
    </source>
</evidence>
<dbReference type="PANTHER" id="PTHR12442">
    <property type="entry name" value="DYNEIN INTERMEDIATE CHAIN"/>
    <property type="match status" value="1"/>
</dbReference>
<keyword evidence="6" id="KW-0677">Repeat</keyword>
<keyword evidence="9" id="KW-0505">Motor protein</keyword>
<evidence type="ECO:0000256" key="6">
    <source>
        <dbReference type="ARBA" id="ARBA00022737"/>
    </source>
</evidence>
<reference evidence="13" key="1">
    <citation type="submission" date="2025-08" db="UniProtKB">
        <authorList>
            <consortium name="RefSeq"/>
        </authorList>
    </citation>
    <scope>IDENTIFICATION</scope>
    <source>
        <tissue evidence="13">Whole body</tissue>
    </source>
</reference>
<dbReference type="InterPro" id="IPR036322">
    <property type="entry name" value="WD40_repeat_dom_sf"/>
</dbReference>
<dbReference type="Proteomes" id="UP001652626">
    <property type="component" value="Chromosome 4"/>
</dbReference>
<dbReference type="SUPFAM" id="SSF50978">
    <property type="entry name" value="WD40 repeat-like"/>
    <property type="match status" value="1"/>
</dbReference>
<dbReference type="OMA" id="ACKWWDI"/>
<keyword evidence="10" id="KW-0206">Cytoskeleton</keyword>
<evidence type="ECO:0000313" key="13">
    <source>
        <dbReference type="RefSeq" id="XP_026490548.2"/>
    </source>
</evidence>
<dbReference type="InterPro" id="IPR050687">
    <property type="entry name" value="Dynein_IC"/>
</dbReference>
<gene>
    <name evidence="13" type="primary">LOC113396710</name>
</gene>
<keyword evidence="8" id="KW-0969">Cilium</keyword>
<dbReference type="GO" id="GO:0003341">
    <property type="term" value="P:cilium movement"/>
    <property type="evidence" value="ECO:0007669"/>
    <property type="project" value="TreeGrafter"/>
</dbReference>
<protein>
    <submittedName>
        <fullName evidence="13">Dynein intermediate chain 3, ciliary-like</fullName>
    </submittedName>
</protein>
<organism evidence="12 13">
    <name type="scientific">Vanessa tameamea</name>
    <name type="common">Kamehameha butterfly</name>
    <dbReference type="NCBI Taxonomy" id="334116"/>
    <lineage>
        <taxon>Eukaryota</taxon>
        <taxon>Metazoa</taxon>
        <taxon>Ecdysozoa</taxon>
        <taxon>Arthropoda</taxon>
        <taxon>Hexapoda</taxon>
        <taxon>Insecta</taxon>
        <taxon>Pterygota</taxon>
        <taxon>Neoptera</taxon>
        <taxon>Endopterygota</taxon>
        <taxon>Lepidoptera</taxon>
        <taxon>Glossata</taxon>
        <taxon>Ditrysia</taxon>
        <taxon>Papilionoidea</taxon>
        <taxon>Nymphalidae</taxon>
        <taxon>Nymphalinae</taxon>
        <taxon>Vanessa</taxon>
    </lineage>
</organism>
<evidence type="ECO:0000256" key="1">
    <source>
        <dbReference type="ARBA" id="ARBA00004430"/>
    </source>
</evidence>
<evidence type="ECO:0000313" key="12">
    <source>
        <dbReference type="Proteomes" id="UP001652626"/>
    </source>
</evidence>
<keyword evidence="12" id="KW-1185">Reference proteome</keyword>
<evidence type="ECO:0000256" key="3">
    <source>
        <dbReference type="ARBA" id="ARBA00022490"/>
    </source>
</evidence>
<dbReference type="GO" id="GO:0036157">
    <property type="term" value="C:outer dynein arm"/>
    <property type="evidence" value="ECO:0007669"/>
    <property type="project" value="TreeGrafter"/>
</dbReference>
<accession>A0A8B8I0D7</accession>
<keyword evidence="11" id="KW-0966">Cell projection</keyword>
<dbReference type="RefSeq" id="XP_026490548.2">
    <property type="nucleotide sequence ID" value="XM_026634763.2"/>
</dbReference>
<evidence type="ECO:0000256" key="11">
    <source>
        <dbReference type="ARBA" id="ARBA00023273"/>
    </source>
</evidence>
<evidence type="ECO:0000256" key="4">
    <source>
        <dbReference type="ARBA" id="ARBA00022574"/>
    </source>
</evidence>
<keyword evidence="7" id="KW-0243">Dynein</keyword>
<keyword evidence="5" id="KW-0493">Microtubule</keyword>
<name>A0A8B8I0D7_VANTA</name>
<sequence>MEVAYSYTKRRCDFGRQPLFCEQGPELCDSIAVNVAEHKQYILRNPVHQPTQNTPSFSEDYINTIRAEYTTTGANHAEGGWPKDVNVVDPEATQRYRRKIEKDDNYIHCVMSLSSGMEHYVLQNNAIDMYGTYYAEMSTQPPLEKNSCRTVNVYRDAAAGGGRPISSICWHPEGHSFAVTYVDVDFNHSARAPIESYIWDLENANYPDIIITPPAALLDLQFNPRDHNVLIGGLMNGQVGVWDKRRGGTPTVACAPHVAHRELVKNVLYINSKSGQEFFSGGSDGACKWWDIRNMSAPTEEMIMDVVKSSFDVQSMATANAISVLEYEPTIPTRFMVGTDNGLVIGGNRKGKTPMEKLPAKYEAHFGPVWSLERNPGFLKNFLTVGDWTTRVWSEDCRESAVLWSLPHRHKITAATWSPARLSLMLVLQWNGILATWDLLRRQHEPVLTMQVCEEPLLRVRMHEAGTLAACGSRKGNIYMIELSQNMAQSDKNDKSLLTAMFERESKRERILEARMREFRLKLRQAEEGSPTVAASELELAVGDRDLAEAAAEYAQLVKKELATF</sequence>
<proteinExistence type="inferred from homology"/>
<comment type="similarity">
    <text evidence="2">Belongs to the dynein intermediate chain family.</text>
</comment>
<evidence type="ECO:0000256" key="2">
    <source>
        <dbReference type="ARBA" id="ARBA00011059"/>
    </source>
</evidence>
<dbReference type="Gene3D" id="2.130.10.10">
    <property type="entry name" value="YVTN repeat-like/Quinoprotein amine dehydrogenase"/>
    <property type="match status" value="2"/>
</dbReference>